<dbReference type="PROSITE" id="PS50072">
    <property type="entry name" value="CSA_PPIASE_2"/>
    <property type="match status" value="1"/>
</dbReference>
<evidence type="ECO:0000313" key="7">
    <source>
        <dbReference type="Proteomes" id="UP000583556"/>
    </source>
</evidence>
<evidence type="ECO:0000256" key="4">
    <source>
        <dbReference type="SAM" id="SignalP"/>
    </source>
</evidence>
<reference evidence="6 7" key="1">
    <citation type="submission" date="2020-04" db="EMBL/GenBank/DDBJ databases">
        <title>Novosphingobium sp. TW-4 isolated from soil.</title>
        <authorList>
            <person name="Dahal R.H."/>
            <person name="Chaudhary D.K."/>
        </authorList>
    </citation>
    <scope>NUCLEOTIDE SEQUENCE [LARGE SCALE GENOMIC DNA]</scope>
    <source>
        <strain evidence="6 7">TW-4</strain>
    </source>
</reference>
<dbReference type="Pfam" id="PF00160">
    <property type="entry name" value="Pro_isomerase"/>
    <property type="match status" value="1"/>
</dbReference>
<keyword evidence="4" id="KW-0732">Signal</keyword>
<comment type="caution">
    <text evidence="6">The sequence shown here is derived from an EMBL/GenBank/DDBJ whole genome shotgun (WGS) entry which is preliminary data.</text>
</comment>
<evidence type="ECO:0000256" key="2">
    <source>
        <dbReference type="ARBA" id="ARBA00023110"/>
    </source>
</evidence>
<dbReference type="InterPro" id="IPR044665">
    <property type="entry name" value="E_coli_cyclophilin_A-like"/>
</dbReference>
<dbReference type="EMBL" id="JABBGM010000001">
    <property type="protein sequence ID" value="NML92271.1"/>
    <property type="molecule type" value="Genomic_DNA"/>
</dbReference>
<organism evidence="6 7">
    <name type="scientific">Novosphingobium olei</name>
    <dbReference type="NCBI Taxonomy" id="2728851"/>
    <lineage>
        <taxon>Bacteria</taxon>
        <taxon>Pseudomonadati</taxon>
        <taxon>Pseudomonadota</taxon>
        <taxon>Alphaproteobacteria</taxon>
        <taxon>Sphingomonadales</taxon>
        <taxon>Sphingomonadaceae</taxon>
        <taxon>Novosphingobium</taxon>
    </lineage>
</organism>
<dbReference type="RefSeq" id="WP_169491537.1">
    <property type="nucleotide sequence ID" value="NZ_JABBGM010000001.1"/>
</dbReference>
<sequence length="232" mass="24358">MKRRFVLAAAIPLLLLATGAAPRHSARTTPAPAPIPLADTVRVTMTTELGPIVLDLDGKHAPITTANFLRYVDLKRFDGIVFYRSMHLDWGTPPNGLVQAGLRGVATKILKPIAHEPTSQTGLSHKAGTISMARFAPGTATADFSIMVSDMTGLDANPEATDPEAQAGYAAFGHVVEGMDVVRKIWDAPISPTAGEGGLKGQMIEKPVKVLTVRRTPLPATAAATAAAPVSP</sequence>
<dbReference type="InterPro" id="IPR029000">
    <property type="entry name" value="Cyclophilin-like_dom_sf"/>
</dbReference>
<name>A0A7Y0G7T2_9SPHN</name>
<accession>A0A7Y0G7T2</accession>
<keyword evidence="7" id="KW-1185">Reference proteome</keyword>
<dbReference type="PANTHER" id="PTHR43246">
    <property type="entry name" value="PEPTIDYL-PROLYL CIS-TRANS ISOMERASE CYP38, CHLOROPLASTIC"/>
    <property type="match status" value="1"/>
</dbReference>
<dbReference type="Proteomes" id="UP000583556">
    <property type="component" value="Unassembled WGS sequence"/>
</dbReference>
<keyword evidence="2" id="KW-0697">Rotamase</keyword>
<feature type="signal peptide" evidence="4">
    <location>
        <begin position="1"/>
        <end position="25"/>
    </location>
</feature>
<dbReference type="InterPro" id="IPR002130">
    <property type="entry name" value="Cyclophilin-type_PPIase_dom"/>
</dbReference>
<dbReference type="AlphaFoldDB" id="A0A7Y0G7T2"/>
<dbReference type="SUPFAM" id="SSF50891">
    <property type="entry name" value="Cyclophilin-like"/>
    <property type="match status" value="1"/>
</dbReference>
<dbReference type="Gene3D" id="2.40.100.10">
    <property type="entry name" value="Cyclophilin-like"/>
    <property type="match status" value="1"/>
</dbReference>
<gene>
    <name evidence="6" type="ORF">HHL27_01115</name>
</gene>
<evidence type="ECO:0000256" key="3">
    <source>
        <dbReference type="ARBA" id="ARBA00023235"/>
    </source>
</evidence>
<protein>
    <recommendedName>
        <fullName evidence="1">peptidylprolyl isomerase</fullName>
        <ecNumber evidence="1">5.2.1.8</ecNumber>
    </recommendedName>
</protein>
<evidence type="ECO:0000313" key="6">
    <source>
        <dbReference type="EMBL" id="NML92271.1"/>
    </source>
</evidence>
<dbReference type="EC" id="5.2.1.8" evidence="1"/>
<evidence type="ECO:0000256" key="1">
    <source>
        <dbReference type="ARBA" id="ARBA00013194"/>
    </source>
</evidence>
<proteinExistence type="predicted"/>
<keyword evidence="3 6" id="KW-0413">Isomerase</keyword>
<evidence type="ECO:0000259" key="5">
    <source>
        <dbReference type="PROSITE" id="PS50072"/>
    </source>
</evidence>
<dbReference type="GO" id="GO:0003755">
    <property type="term" value="F:peptidyl-prolyl cis-trans isomerase activity"/>
    <property type="evidence" value="ECO:0007669"/>
    <property type="project" value="UniProtKB-KW"/>
</dbReference>
<feature type="chain" id="PRO_5030861393" description="peptidylprolyl isomerase" evidence="4">
    <location>
        <begin position="26"/>
        <end position="232"/>
    </location>
</feature>
<feature type="domain" description="PPIase cyclophilin-type" evidence="5">
    <location>
        <begin position="47"/>
        <end position="218"/>
    </location>
</feature>